<proteinExistence type="predicted"/>
<comment type="caution">
    <text evidence="1">The sequence shown here is derived from an EMBL/GenBank/DDBJ whole genome shotgun (WGS) entry which is preliminary data.</text>
</comment>
<gene>
    <name evidence="1" type="ORF">EMPS_11580</name>
</gene>
<keyword evidence="2" id="KW-1185">Reference proteome</keyword>
<evidence type="ECO:0000313" key="1">
    <source>
        <dbReference type="EMBL" id="GJJ79220.1"/>
    </source>
</evidence>
<protein>
    <submittedName>
        <fullName evidence="1">Uncharacterized protein</fullName>
    </submittedName>
</protein>
<organism evidence="1 2">
    <name type="scientific">Entomortierella parvispora</name>
    <dbReference type="NCBI Taxonomy" id="205924"/>
    <lineage>
        <taxon>Eukaryota</taxon>
        <taxon>Fungi</taxon>
        <taxon>Fungi incertae sedis</taxon>
        <taxon>Mucoromycota</taxon>
        <taxon>Mortierellomycotina</taxon>
        <taxon>Mortierellomycetes</taxon>
        <taxon>Mortierellales</taxon>
        <taxon>Mortierellaceae</taxon>
        <taxon>Entomortierella</taxon>
    </lineage>
</organism>
<accession>A0A9P3HMI5</accession>
<dbReference type="AlphaFoldDB" id="A0A9P3HMI5"/>
<name>A0A9P3HMI5_9FUNG</name>
<sequence length="112" mass="12623">MTTTKRPPIFINNIPEGDKKKLKATSKLSKVFATELPEDTIHIIVQRPVQAPLAVPAPARARSSTPFSDASRPGTPLSDDLRIYIKTDCRQILCTRKNRHFSRRIREGREAS</sequence>
<reference evidence="1" key="2">
    <citation type="journal article" date="2022" name="Microbiol. Resour. Announc.">
        <title>Whole-Genome Sequence of Entomortierella parvispora E1425, a Mucoromycotan Fungus Associated with Burkholderiaceae-Related Endosymbiotic Bacteria.</title>
        <authorList>
            <person name="Herlambang A."/>
            <person name="Guo Y."/>
            <person name="Takashima Y."/>
            <person name="Narisawa K."/>
            <person name="Ohta H."/>
            <person name="Nishizawa T."/>
        </authorList>
    </citation>
    <scope>NUCLEOTIDE SEQUENCE</scope>
    <source>
        <strain evidence="1">E1425</strain>
    </source>
</reference>
<dbReference type="Proteomes" id="UP000827284">
    <property type="component" value="Unassembled WGS sequence"/>
</dbReference>
<dbReference type="EMBL" id="BQFW01000016">
    <property type="protein sequence ID" value="GJJ79220.1"/>
    <property type="molecule type" value="Genomic_DNA"/>
</dbReference>
<evidence type="ECO:0000313" key="2">
    <source>
        <dbReference type="Proteomes" id="UP000827284"/>
    </source>
</evidence>
<reference evidence="1" key="1">
    <citation type="submission" date="2021-11" db="EMBL/GenBank/DDBJ databases">
        <authorList>
            <person name="Herlambang A."/>
            <person name="Guo Y."/>
            <person name="Takashima Y."/>
            <person name="Nishizawa T."/>
        </authorList>
    </citation>
    <scope>NUCLEOTIDE SEQUENCE</scope>
    <source>
        <strain evidence="1">E1425</strain>
    </source>
</reference>